<dbReference type="Proteomes" id="UP001642464">
    <property type="component" value="Unassembled WGS sequence"/>
</dbReference>
<protein>
    <submittedName>
        <fullName evidence="1">D-erythronate dehydrogenase</fullName>
    </submittedName>
</protein>
<evidence type="ECO:0000313" key="1">
    <source>
        <dbReference type="EMBL" id="CAK9039595.1"/>
    </source>
</evidence>
<dbReference type="EMBL" id="CAXAMM010016669">
    <property type="protein sequence ID" value="CAK9039595.1"/>
    <property type="molecule type" value="Genomic_DNA"/>
</dbReference>
<keyword evidence="2" id="KW-1185">Reference proteome</keyword>
<evidence type="ECO:0000313" key="2">
    <source>
        <dbReference type="Proteomes" id="UP001642464"/>
    </source>
</evidence>
<sequence length="197" mass="21507">MVIFHLASVMSGQGEKDFDLCWRAAGMKHVVSATLLGRGCKFIFASSGACFGERPPGPETDGTKLLPETSYGKLFLLLGLPTQLLSLQALPPFPTLTLPLRRNGHGLPNREPNSGLPAAFSDVLREPLWKRDCILPLPPDLRHAVCGYRVLVRNLIHLANLPAAAFESSDRCMNLPCRAETLEVERSAFCSVRASGR</sequence>
<accession>A0ABP0LKC7</accession>
<comment type="caution">
    <text evidence="1">The sequence shown here is derived from an EMBL/GenBank/DDBJ whole genome shotgun (WGS) entry which is preliminary data.</text>
</comment>
<organism evidence="1 2">
    <name type="scientific">Durusdinium trenchii</name>
    <dbReference type="NCBI Taxonomy" id="1381693"/>
    <lineage>
        <taxon>Eukaryota</taxon>
        <taxon>Sar</taxon>
        <taxon>Alveolata</taxon>
        <taxon>Dinophyceae</taxon>
        <taxon>Suessiales</taxon>
        <taxon>Symbiodiniaceae</taxon>
        <taxon>Durusdinium</taxon>
    </lineage>
</organism>
<name>A0ABP0LKC7_9DINO</name>
<dbReference type="Gene3D" id="3.40.50.720">
    <property type="entry name" value="NAD(P)-binding Rossmann-like Domain"/>
    <property type="match status" value="1"/>
</dbReference>
<reference evidence="1 2" key="1">
    <citation type="submission" date="2024-02" db="EMBL/GenBank/DDBJ databases">
        <authorList>
            <person name="Chen Y."/>
            <person name="Shah S."/>
            <person name="Dougan E. K."/>
            <person name="Thang M."/>
            <person name="Chan C."/>
        </authorList>
    </citation>
    <scope>NUCLEOTIDE SEQUENCE [LARGE SCALE GENOMIC DNA]</scope>
</reference>
<gene>
    <name evidence="1" type="ORF">SCF082_LOCUS23178</name>
</gene>
<proteinExistence type="predicted"/>
<dbReference type="InterPro" id="IPR036291">
    <property type="entry name" value="NAD(P)-bd_dom_sf"/>
</dbReference>
<dbReference type="Gene3D" id="3.90.25.10">
    <property type="entry name" value="UDP-galactose 4-epimerase, domain 1"/>
    <property type="match status" value="1"/>
</dbReference>
<dbReference type="SUPFAM" id="SSF51735">
    <property type="entry name" value="NAD(P)-binding Rossmann-fold domains"/>
    <property type="match status" value="1"/>
</dbReference>